<keyword evidence="5" id="KW-1185">Reference proteome</keyword>
<dbReference type="SUPFAM" id="SSF51735">
    <property type="entry name" value="NAD(P)-binding Rossmann-fold domains"/>
    <property type="match status" value="1"/>
</dbReference>
<reference evidence="4 5" key="1">
    <citation type="submission" date="2016-03" db="EMBL/GenBank/DDBJ databases">
        <authorList>
            <person name="Ploux O."/>
        </authorList>
    </citation>
    <scope>NUCLEOTIDE SEQUENCE [LARGE SCALE GENOMIC DNA]</scope>
    <source>
        <strain evidence="4 5">UAMH 11012</strain>
    </source>
</reference>
<name>A0A1L7WE71_9HELO</name>
<dbReference type="Proteomes" id="UP000184330">
    <property type="component" value="Unassembled WGS sequence"/>
</dbReference>
<comment type="similarity">
    <text evidence="1">Belongs to the short-chain dehydrogenases/reductases (SDR) family.</text>
</comment>
<evidence type="ECO:0000313" key="4">
    <source>
        <dbReference type="EMBL" id="CZR51044.1"/>
    </source>
</evidence>
<keyword evidence="3" id="KW-0560">Oxidoreductase</keyword>
<dbReference type="Pfam" id="PF23441">
    <property type="entry name" value="SDR"/>
    <property type="match status" value="1"/>
</dbReference>
<evidence type="ECO:0000256" key="1">
    <source>
        <dbReference type="ARBA" id="ARBA00006484"/>
    </source>
</evidence>
<dbReference type="InterPro" id="IPR036291">
    <property type="entry name" value="NAD(P)-bd_dom_sf"/>
</dbReference>
<evidence type="ECO:0000256" key="3">
    <source>
        <dbReference type="ARBA" id="ARBA00023002"/>
    </source>
</evidence>
<dbReference type="GO" id="GO:0016491">
    <property type="term" value="F:oxidoreductase activity"/>
    <property type="evidence" value="ECO:0007669"/>
    <property type="project" value="UniProtKB-KW"/>
</dbReference>
<organism evidence="4 5">
    <name type="scientific">Phialocephala subalpina</name>
    <dbReference type="NCBI Taxonomy" id="576137"/>
    <lineage>
        <taxon>Eukaryota</taxon>
        <taxon>Fungi</taxon>
        <taxon>Dikarya</taxon>
        <taxon>Ascomycota</taxon>
        <taxon>Pezizomycotina</taxon>
        <taxon>Leotiomycetes</taxon>
        <taxon>Helotiales</taxon>
        <taxon>Mollisiaceae</taxon>
        <taxon>Phialocephala</taxon>
        <taxon>Phialocephala fortinii species complex</taxon>
    </lineage>
</organism>
<evidence type="ECO:0000313" key="5">
    <source>
        <dbReference type="Proteomes" id="UP000184330"/>
    </source>
</evidence>
<dbReference type="Gene3D" id="3.40.50.720">
    <property type="entry name" value="NAD(P)-binding Rossmann-like Domain"/>
    <property type="match status" value="1"/>
</dbReference>
<dbReference type="InterPro" id="IPR051122">
    <property type="entry name" value="SDR_DHRS6-like"/>
</dbReference>
<dbReference type="PANTHER" id="PTHR43477">
    <property type="entry name" value="DIHYDROANTICAPSIN 7-DEHYDROGENASE"/>
    <property type="match status" value="1"/>
</dbReference>
<evidence type="ECO:0000256" key="2">
    <source>
        <dbReference type="ARBA" id="ARBA00022857"/>
    </source>
</evidence>
<dbReference type="PANTHER" id="PTHR43477:SF1">
    <property type="entry name" value="DIHYDROANTICAPSIN 7-DEHYDROGENASE"/>
    <property type="match status" value="1"/>
</dbReference>
<sequence length="127" mass="13730">MDDTHNISYDRVAQAGQVRFFAPLFVAKIGAKYMSPGPNYAAGMIGMMRGLAKDLAPVRVNLVSPGAMETEMWKTDGMSKGKAQETRAELGKKVLTGQLGKPGDVAVSDVHGTVRQIESLFALYVRL</sequence>
<dbReference type="OrthoDB" id="294295at2759"/>
<evidence type="ECO:0008006" key="6">
    <source>
        <dbReference type="Google" id="ProtNLM"/>
    </source>
</evidence>
<protein>
    <recommendedName>
        <fullName evidence="6">Short chain dehydrogenase</fullName>
    </recommendedName>
</protein>
<dbReference type="CDD" id="cd05233">
    <property type="entry name" value="SDR_c"/>
    <property type="match status" value="1"/>
</dbReference>
<keyword evidence="2" id="KW-0521">NADP</keyword>
<accession>A0A1L7WE71</accession>
<dbReference type="InterPro" id="IPR057571">
    <property type="entry name" value="SDR_PhqE-like"/>
</dbReference>
<gene>
    <name evidence="4" type="ORF">PAC_00919</name>
</gene>
<dbReference type="EMBL" id="FJOG01000001">
    <property type="protein sequence ID" value="CZR51044.1"/>
    <property type="molecule type" value="Genomic_DNA"/>
</dbReference>
<dbReference type="AlphaFoldDB" id="A0A1L7WE71"/>
<proteinExistence type="inferred from homology"/>